<comment type="caution">
    <text evidence="1">The sequence shown here is derived from an EMBL/GenBank/DDBJ whole genome shotgun (WGS) entry which is preliminary data.</text>
</comment>
<evidence type="ECO:0000313" key="1">
    <source>
        <dbReference type="EMBL" id="MBW4561269.1"/>
    </source>
</evidence>
<dbReference type="GO" id="GO:0008168">
    <property type="term" value="F:methyltransferase activity"/>
    <property type="evidence" value="ECO:0007669"/>
    <property type="project" value="UniProtKB-KW"/>
</dbReference>
<gene>
    <name evidence="1" type="ORF">KME32_08930</name>
</gene>
<keyword evidence="1" id="KW-0489">Methyltransferase</keyword>
<evidence type="ECO:0000313" key="2">
    <source>
        <dbReference type="Proteomes" id="UP000715781"/>
    </source>
</evidence>
<organism evidence="1 2">
    <name type="scientific">Mojavia pulchra JT2-VF2</name>
    <dbReference type="NCBI Taxonomy" id="287848"/>
    <lineage>
        <taxon>Bacteria</taxon>
        <taxon>Bacillati</taxon>
        <taxon>Cyanobacteriota</taxon>
        <taxon>Cyanophyceae</taxon>
        <taxon>Nostocales</taxon>
        <taxon>Nostocaceae</taxon>
    </lineage>
</organism>
<dbReference type="Pfam" id="PF13489">
    <property type="entry name" value="Methyltransf_23"/>
    <property type="match status" value="1"/>
</dbReference>
<name>A0A951PVY2_9NOST</name>
<dbReference type="AlphaFoldDB" id="A0A951PVY2"/>
<sequence>MQHLLNAMYEAVNDSVILHIPKTAKCILDIGCGSGNLGREIKSRINCEVVGVTYSESEANAASAFLDRVLIKDLNYFDTQELGQFDCIICSHILEHLYHPEDLLIKLRRNLATNGVLIIALPNTLHWKQRLEFLKGNFKYTDGGVMDRTHFRFFDWNTSVELVSSSGFKVLFCKADGYLPMPGVRRFVKSIASILDRLVSKFAPGLFGVQFIIVASI</sequence>
<proteinExistence type="predicted"/>
<dbReference type="SUPFAM" id="SSF53335">
    <property type="entry name" value="S-adenosyl-L-methionine-dependent methyltransferases"/>
    <property type="match status" value="1"/>
</dbReference>
<keyword evidence="1" id="KW-0808">Transferase</keyword>
<dbReference type="InterPro" id="IPR029063">
    <property type="entry name" value="SAM-dependent_MTases_sf"/>
</dbReference>
<dbReference type="Gene3D" id="3.40.50.150">
    <property type="entry name" value="Vaccinia Virus protein VP39"/>
    <property type="match status" value="1"/>
</dbReference>
<reference evidence="1" key="2">
    <citation type="journal article" date="2022" name="Microbiol. Resour. Announc.">
        <title>Metagenome Sequencing to Explore Phylogenomics of Terrestrial Cyanobacteria.</title>
        <authorList>
            <person name="Ward R.D."/>
            <person name="Stajich J.E."/>
            <person name="Johansen J.R."/>
            <person name="Huntemann M."/>
            <person name="Clum A."/>
            <person name="Foster B."/>
            <person name="Foster B."/>
            <person name="Roux S."/>
            <person name="Palaniappan K."/>
            <person name="Varghese N."/>
            <person name="Mukherjee S."/>
            <person name="Reddy T.B.K."/>
            <person name="Daum C."/>
            <person name="Copeland A."/>
            <person name="Chen I.A."/>
            <person name="Ivanova N.N."/>
            <person name="Kyrpides N.C."/>
            <person name="Shapiro N."/>
            <person name="Eloe-Fadrosh E.A."/>
            <person name="Pietrasiak N."/>
        </authorList>
    </citation>
    <scope>NUCLEOTIDE SEQUENCE</scope>
    <source>
        <strain evidence="1">JT2-VF2</strain>
    </source>
</reference>
<dbReference type="EMBL" id="JAHHHN010000004">
    <property type="protein sequence ID" value="MBW4561269.1"/>
    <property type="molecule type" value="Genomic_DNA"/>
</dbReference>
<dbReference type="Proteomes" id="UP000715781">
    <property type="component" value="Unassembled WGS sequence"/>
</dbReference>
<accession>A0A951PVY2</accession>
<reference evidence="1" key="1">
    <citation type="submission" date="2021-05" db="EMBL/GenBank/DDBJ databases">
        <authorList>
            <person name="Pietrasiak N."/>
            <person name="Ward R."/>
            <person name="Stajich J.E."/>
            <person name="Kurbessoian T."/>
        </authorList>
    </citation>
    <scope>NUCLEOTIDE SEQUENCE</scope>
    <source>
        <strain evidence="1">JT2-VF2</strain>
    </source>
</reference>
<dbReference type="CDD" id="cd02440">
    <property type="entry name" value="AdoMet_MTases"/>
    <property type="match status" value="1"/>
</dbReference>
<dbReference type="PANTHER" id="PTHR43861">
    <property type="entry name" value="TRANS-ACONITATE 2-METHYLTRANSFERASE-RELATED"/>
    <property type="match status" value="1"/>
</dbReference>
<protein>
    <submittedName>
        <fullName evidence="1">Class I SAM-dependent methyltransferase</fullName>
    </submittedName>
</protein>
<dbReference type="GO" id="GO:0032259">
    <property type="term" value="P:methylation"/>
    <property type="evidence" value="ECO:0007669"/>
    <property type="project" value="UniProtKB-KW"/>
</dbReference>